<organism evidence="1 2">
    <name type="scientific">Salibacterium salarium</name>
    <dbReference type="NCBI Taxonomy" id="284579"/>
    <lineage>
        <taxon>Bacteria</taxon>
        <taxon>Bacillati</taxon>
        <taxon>Bacillota</taxon>
        <taxon>Bacilli</taxon>
        <taxon>Bacillales</taxon>
        <taxon>Bacillaceae</taxon>
    </lineage>
</organism>
<gene>
    <name evidence="1" type="ORF">D7Z54_12715</name>
</gene>
<comment type="caution">
    <text evidence="1">The sequence shown here is derived from an EMBL/GenBank/DDBJ whole genome shotgun (WGS) entry which is preliminary data.</text>
</comment>
<sequence length="190" mass="21379">MTLHNVLDFAKEVMNQSINDGDIAIDATAGKGSDTLFLARRVGESGKVYSFDIQKEALDQTSQLLHHHQLDNRVTLFQQGHEQANSLIPVEEQARLKTVVFNLGYLPGGNKQITTQTNTTVQAVSDFLDMLPSGGLLVVVVYHGHEEGKKEKEALETYSTQLNQQQVQVLRYEFVNQVNRPPFLLLFQKR</sequence>
<dbReference type="PANTHER" id="PTHR35276:SF1">
    <property type="entry name" value="TRNA (MNM(5)S(2)U34)-METHYLTRANSFERASE, CHLOROPLASTIC"/>
    <property type="match status" value="1"/>
</dbReference>
<dbReference type="Gene3D" id="3.40.50.150">
    <property type="entry name" value="Vaccinia Virus protein VP39"/>
    <property type="match status" value="1"/>
</dbReference>
<dbReference type="SUPFAM" id="SSF53335">
    <property type="entry name" value="S-adenosyl-L-methionine-dependent methyltransferases"/>
    <property type="match status" value="1"/>
</dbReference>
<dbReference type="OrthoDB" id="9792989at2"/>
<protein>
    <submittedName>
        <fullName evidence="1">Methyltransferase domain-containing protein</fullName>
    </submittedName>
</protein>
<dbReference type="GO" id="GO:0032259">
    <property type="term" value="P:methylation"/>
    <property type="evidence" value="ECO:0007669"/>
    <property type="project" value="UniProtKB-KW"/>
</dbReference>
<dbReference type="AlphaFoldDB" id="A0A3R9QKM6"/>
<proteinExistence type="predicted"/>
<evidence type="ECO:0000313" key="1">
    <source>
        <dbReference type="EMBL" id="RSL32883.1"/>
    </source>
</evidence>
<name>A0A3R9QKM6_9BACI</name>
<dbReference type="Pfam" id="PF06962">
    <property type="entry name" value="rRNA_methylase"/>
    <property type="match status" value="1"/>
</dbReference>
<dbReference type="EMBL" id="RBVX01000011">
    <property type="protein sequence ID" value="RSL32883.1"/>
    <property type="molecule type" value="Genomic_DNA"/>
</dbReference>
<dbReference type="InterPro" id="IPR029063">
    <property type="entry name" value="SAM-dependent_MTases_sf"/>
</dbReference>
<keyword evidence="1" id="KW-0808">Transferase</keyword>
<dbReference type="PANTHER" id="PTHR35276">
    <property type="entry name" value="S-ADENOSYL-L-METHIONINE-DEPENDENT METHYLTRANSFERASES SUPERFAMILY PROTEIN"/>
    <property type="match status" value="1"/>
</dbReference>
<dbReference type="GO" id="GO:0008168">
    <property type="term" value="F:methyltransferase activity"/>
    <property type="evidence" value="ECO:0007669"/>
    <property type="project" value="UniProtKB-KW"/>
</dbReference>
<keyword evidence="2" id="KW-1185">Reference proteome</keyword>
<keyword evidence="1" id="KW-0489">Methyltransferase</keyword>
<dbReference type="InterPro" id="IPR010719">
    <property type="entry name" value="MnmM_MeTrfase"/>
</dbReference>
<accession>A0A3R9QKM6</accession>
<reference evidence="1 2" key="1">
    <citation type="submission" date="2018-10" db="EMBL/GenBank/DDBJ databases">
        <title>Draft genome sequence of Bacillus salarius IM0101, isolated from a hypersaline soil in Inner Mongolia, China.</title>
        <authorList>
            <person name="Yamprayoonswat W."/>
            <person name="Boonvisut S."/>
            <person name="Jumpathong W."/>
            <person name="Sittihan S."/>
            <person name="Ruangsuj P."/>
            <person name="Wanthongcharoen S."/>
            <person name="Thongpramul N."/>
            <person name="Pimmason S."/>
            <person name="Yu B."/>
            <person name="Yasawong M."/>
        </authorList>
    </citation>
    <scope>NUCLEOTIDE SEQUENCE [LARGE SCALE GENOMIC DNA]</scope>
    <source>
        <strain evidence="1 2">IM0101</strain>
    </source>
</reference>
<evidence type="ECO:0000313" key="2">
    <source>
        <dbReference type="Proteomes" id="UP000275076"/>
    </source>
</evidence>
<dbReference type="Proteomes" id="UP000275076">
    <property type="component" value="Unassembled WGS sequence"/>
</dbReference>
<dbReference type="RefSeq" id="WP_125556357.1">
    <property type="nucleotide sequence ID" value="NZ_RBVX01000011.1"/>
</dbReference>